<accession>A0A8S5T2X4</accession>
<protein>
    <submittedName>
        <fullName evidence="1">Endoribonuclease</fullName>
    </submittedName>
</protein>
<dbReference type="InterPro" id="IPR011067">
    <property type="entry name" value="Plasmid_toxin/cell-grow_inhib"/>
</dbReference>
<reference evidence="1" key="1">
    <citation type="journal article" date="2021" name="Proc. Natl. Acad. Sci. U.S.A.">
        <title>A Catalog of Tens of Thousands of Viruses from Human Metagenomes Reveals Hidden Associations with Chronic Diseases.</title>
        <authorList>
            <person name="Tisza M.J."/>
            <person name="Buck C.B."/>
        </authorList>
    </citation>
    <scope>NUCLEOTIDE SEQUENCE</scope>
    <source>
        <strain evidence="1">Ctuch15</strain>
    </source>
</reference>
<proteinExistence type="predicted"/>
<name>A0A8S5T2X4_9CAUD</name>
<dbReference type="EMBL" id="BK032731">
    <property type="protein sequence ID" value="DAF57319.1"/>
    <property type="molecule type" value="Genomic_DNA"/>
</dbReference>
<sequence>MVLNFEQELLSIEKTNPDKARELRRWLESFFWYVHKENSGIERSYPDVKRGRILLVNFGYGVHSEFRYNHYAVALHSSPRKSGKVTVIPLTSKKHPYLIPIGHELGDCLDALIFEKERSVFWRPYRALADKVLEETGLSFGFPTIGSYNTVYSNCTAFLTKIKESISGSSSLHKDIDKILSELKAFDKFVNDSPNLLKSSYLRPEDITTISKARIILPKRVSHPLYNLRLSDATLNKLDDEIIRLYTGK</sequence>
<dbReference type="Gene3D" id="2.30.30.110">
    <property type="match status" value="1"/>
</dbReference>
<evidence type="ECO:0000313" key="1">
    <source>
        <dbReference type="EMBL" id="DAF57319.1"/>
    </source>
</evidence>
<organism evidence="1">
    <name type="scientific">Podoviridae sp. ctuch15</name>
    <dbReference type="NCBI Taxonomy" id="2827752"/>
    <lineage>
        <taxon>Viruses</taxon>
        <taxon>Duplodnaviria</taxon>
        <taxon>Heunggongvirae</taxon>
        <taxon>Uroviricota</taxon>
        <taxon>Caudoviricetes</taxon>
    </lineage>
</organism>
<dbReference type="SUPFAM" id="SSF50118">
    <property type="entry name" value="Cell growth inhibitor/plasmid maintenance toxic component"/>
    <property type="match status" value="1"/>
</dbReference>